<reference evidence="3 4" key="1">
    <citation type="journal article" date="2012" name="Nucleic Acids Res.">
        <title>Sequencing of the smallest Apicomplexan genome from the human pathogen Babesia microti.</title>
        <authorList>
            <person name="Cornillot E."/>
            <person name="Hadj-Kaddour K."/>
            <person name="Dassouli A."/>
            <person name="Noel B."/>
            <person name="Ranwez V."/>
            <person name="Vacherie B."/>
            <person name="Augagneur Y."/>
            <person name="Bres V."/>
            <person name="Duclos A."/>
            <person name="Randazzo S."/>
            <person name="Carcy B."/>
            <person name="Debierre-Grockiego F."/>
            <person name="Delbecq S."/>
            <person name="Moubri-Menage K."/>
            <person name="Shams-Eldin H."/>
            <person name="Usmani-Brown S."/>
            <person name="Bringaud F."/>
            <person name="Wincker P."/>
            <person name="Vivares C.P."/>
            <person name="Schwarz R.T."/>
            <person name="Schetters T.P."/>
            <person name="Krause P.J."/>
            <person name="Gorenflot A."/>
            <person name="Berry V."/>
            <person name="Barbe V."/>
            <person name="Ben Mamoun C."/>
        </authorList>
    </citation>
    <scope>NUCLEOTIDE SEQUENCE [LARGE SCALE GENOMIC DNA]</scope>
    <source>
        <strain evidence="3 4">RI</strain>
    </source>
</reference>
<dbReference type="GO" id="GO:0005737">
    <property type="term" value="C:cytoplasm"/>
    <property type="evidence" value="ECO:0007669"/>
    <property type="project" value="TreeGrafter"/>
</dbReference>
<dbReference type="OMA" id="HYNIIDN"/>
<dbReference type="OrthoDB" id="415706at2759"/>
<dbReference type="GO" id="GO:0008017">
    <property type="term" value="F:microtubule binding"/>
    <property type="evidence" value="ECO:0007669"/>
    <property type="project" value="TreeGrafter"/>
</dbReference>
<reference evidence="3 4" key="2">
    <citation type="journal article" date="2013" name="PLoS ONE">
        <title>Whole genome mapping and re-organization of the nuclear and mitochondrial genomes of Babesia microti isolates.</title>
        <authorList>
            <person name="Cornillot E."/>
            <person name="Dassouli A."/>
            <person name="Garg A."/>
            <person name="Pachikara N."/>
            <person name="Randazzo S."/>
            <person name="Depoix D."/>
            <person name="Carcy B."/>
            <person name="Delbecq S."/>
            <person name="Frutos R."/>
            <person name="Silva J.C."/>
            <person name="Sutton R."/>
            <person name="Krause P.J."/>
            <person name="Mamoun C.B."/>
        </authorList>
    </citation>
    <scope>NUCLEOTIDE SEQUENCE [LARGE SCALE GENOMIC DNA]</scope>
    <source>
        <strain evidence="3 4">RI</strain>
    </source>
</reference>
<accession>A0A0K3AQA6</accession>
<dbReference type="InterPro" id="IPR022812">
    <property type="entry name" value="Dynamin"/>
</dbReference>
<dbReference type="RefSeq" id="XP_012648829.1">
    <property type="nucleotide sequence ID" value="XM_012793375.1"/>
</dbReference>
<dbReference type="Gene3D" id="3.40.50.300">
    <property type="entry name" value="P-loop containing nucleotide triphosphate hydrolases"/>
    <property type="match status" value="1"/>
</dbReference>
<dbReference type="VEuPathDB" id="PiroplasmaDB:BMR1_03g01095"/>
<reference evidence="3 4" key="3">
    <citation type="journal article" date="2016" name="Sci. Rep.">
        <title>Genome-wide diversity and gene expression profiling of Babesia microti isolates identify polymorphic genes that mediate host-pathogen interactions.</title>
        <authorList>
            <person name="Silva J.C."/>
            <person name="Cornillot E."/>
            <person name="McCracken C."/>
            <person name="Usmani-Brown S."/>
            <person name="Dwivedi A."/>
            <person name="Ifeonu O.O."/>
            <person name="Crabtree J."/>
            <person name="Gotia H.T."/>
            <person name="Virji A.Z."/>
            <person name="Reynes C."/>
            <person name="Colinge J."/>
            <person name="Kumar V."/>
            <person name="Lawres L."/>
            <person name="Pazzi J.E."/>
            <person name="Pablo J.V."/>
            <person name="Hung C."/>
            <person name="Brancato J."/>
            <person name="Kumari P."/>
            <person name="Orvis J."/>
            <person name="Tretina K."/>
            <person name="Chibucos M."/>
            <person name="Ott S."/>
            <person name="Sadzewicz L."/>
            <person name="Sengamalay N."/>
            <person name="Shetty A.C."/>
            <person name="Su Q."/>
            <person name="Tallon L."/>
            <person name="Fraser C.M."/>
            <person name="Frutos R."/>
            <person name="Molina D.M."/>
            <person name="Krause P.J."/>
            <person name="Ben Mamoun C."/>
        </authorList>
    </citation>
    <scope>NUCLEOTIDE SEQUENCE [LARGE SCALE GENOMIC DNA]</scope>
    <source>
        <strain evidence="3 4">RI</strain>
    </source>
</reference>
<organism evidence="3 4">
    <name type="scientific">Babesia microti (strain RI)</name>
    <dbReference type="NCBI Taxonomy" id="1133968"/>
    <lineage>
        <taxon>Eukaryota</taxon>
        <taxon>Sar</taxon>
        <taxon>Alveolata</taxon>
        <taxon>Apicomplexa</taxon>
        <taxon>Aconoidasida</taxon>
        <taxon>Piroplasmida</taxon>
        <taxon>Babesiidae</taxon>
        <taxon>Babesia</taxon>
    </lineage>
</organism>
<name>A0A0K3AQA6_BABMR</name>
<protein>
    <recommendedName>
        <fullName evidence="2">Dynamin N-terminal domain-containing protein</fullName>
    </recommendedName>
</protein>
<dbReference type="PANTHER" id="PTHR11566:SF233">
    <property type="entry name" value="CHROMOSOME UNDETERMINED SCAFFOLD_59, WHOLE GENOME SHOTGUN SEQUENCE"/>
    <property type="match status" value="1"/>
</dbReference>
<dbReference type="GeneID" id="24424853"/>
<dbReference type="GO" id="GO:0003924">
    <property type="term" value="F:GTPase activity"/>
    <property type="evidence" value="ECO:0007669"/>
    <property type="project" value="TreeGrafter"/>
</dbReference>
<dbReference type="SUPFAM" id="SSF52540">
    <property type="entry name" value="P-loop containing nucleoside triphosphate hydrolases"/>
    <property type="match status" value="1"/>
</dbReference>
<feature type="domain" description="Dynamin N-terminal" evidence="2">
    <location>
        <begin position="64"/>
        <end position="204"/>
    </location>
</feature>
<dbReference type="GO" id="GO:0005874">
    <property type="term" value="C:microtubule"/>
    <property type="evidence" value="ECO:0007669"/>
    <property type="project" value="TreeGrafter"/>
</dbReference>
<sequence>MAKLEDEIKQGSKLEDLFSMSQEVVESAKGFAEAIVSATDANVMYLNCYQLLKLGGLEAEIPRLVVFGQQSMGKTTLLDYIMGGPIGYSSSDTGTKQPVVMIIRPSNDSSGIMCKFGGQLMDIHQVQEAMRHHMQRMGDDITSNELEVEVFVPNGVHAIFVDLPGIKDDSKAGSEITRSVVRHYVTSNPNDLYILVKKASDDPANWPWSIREFILSEKPQGLGLSSKQTLVVGTRAKEFISNEKSDVKTQKELMERVKKRMVPDSKGGFLPLYILELFSLSIEQKEKGDFVSNKKEMHRQVFAGERAVMDMLSMFDSMGDRETTTTLVNHFKSENFLKDLNAKFQSMMMNQLALLERRLIRKKLDLEKRLSIYQDKISRLSPQSVRECTKIFIRQVLENAIDLVTGNYAIMKLPNGGQDFLTKYGGNLEDNLFEGHKLALQLFPHPEMYDPNFYDKIQRRSNEIFNEKLRDLTKMKNDQNVRYEMSSNRIFMFGLYRAEKSSFESDDGRATTSSINKDNNKFYKNDGTNSNFDTDTYYEGESVNVAFFYNDPQDESANSRIQHKMVEKSRLVPIVPFATTNFGLYNPPFKAWLRVPRQDGWIALKLVIIDELPDELKSLHIDPIKPVNHGLGIPPSLESLDIVVHMENDDIDPAGDGKLFVSQQEAHLSTKASNGQKREKGKSTNSEESTISESNFMVVKLRDLFVDATNNAKYYFSTPLQMISGPQANSRLLNQFSVTHISRWLKFQINHLEPDKQFSSDVLFQMMRSVRHVVDKADWEPLIADLLQANVRGTILHTVRLASCAGAAALRRILRASTAEVYRRIRFSNIDSGLLNLTESVRFSEELEQYLEEFCCAKALACAKAMRDAIFEQTHSIQFEVAPDIFEGVRRFEETFCDLPPGQTPMADAIDQLRVNMHRRKQSMQDRGKPKAPHELIYEEMRMQFWSIKMLLVAPLTTKLYTYFIKEVVEKWTSSSLEDSAMPNEAELERFLEDRILTERKNGKLVMRSDSKMAQAYELNVKYDRFLNEYASLGRTLEFVSYALQGVSAFRAQVLDRGGVDFLTKLELQ</sequence>
<evidence type="ECO:0000313" key="3">
    <source>
        <dbReference type="EMBL" id="CTQ40818.1"/>
    </source>
</evidence>
<keyword evidence="4" id="KW-1185">Reference proteome</keyword>
<gene>
    <name evidence="3" type="ORF">BMR1_03g01095</name>
</gene>
<dbReference type="AlphaFoldDB" id="A0A0K3AQA6"/>
<dbReference type="GO" id="GO:0016020">
    <property type="term" value="C:membrane"/>
    <property type="evidence" value="ECO:0007669"/>
    <property type="project" value="TreeGrafter"/>
</dbReference>
<dbReference type="Proteomes" id="UP000002899">
    <property type="component" value="Chromosome III"/>
</dbReference>
<feature type="region of interest" description="Disordered" evidence="1">
    <location>
        <begin position="668"/>
        <end position="689"/>
    </location>
</feature>
<dbReference type="KEGG" id="bmic:BMR1_03g01095"/>
<evidence type="ECO:0000259" key="2">
    <source>
        <dbReference type="Pfam" id="PF00350"/>
    </source>
</evidence>
<dbReference type="Pfam" id="PF00350">
    <property type="entry name" value="Dynamin_N"/>
    <property type="match status" value="1"/>
</dbReference>
<dbReference type="InterPro" id="IPR045063">
    <property type="entry name" value="Dynamin_N"/>
</dbReference>
<dbReference type="PANTHER" id="PTHR11566">
    <property type="entry name" value="DYNAMIN"/>
    <property type="match status" value="1"/>
</dbReference>
<dbReference type="EMBL" id="LN871598">
    <property type="protein sequence ID" value="CTQ40818.1"/>
    <property type="molecule type" value="Genomic_DNA"/>
</dbReference>
<evidence type="ECO:0000313" key="4">
    <source>
        <dbReference type="Proteomes" id="UP000002899"/>
    </source>
</evidence>
<evidence type="ECO:0000256" key="1">
    <source>
        <dbReference type="SAM" id="MobiDB-lite"/>
    </source>
</evidence>
<proteinExistence type="predicted"/>
<dbReference type="InterPro" id="IPR027417">
    <property type="entry name" value="P-loop_NTPase"/>
</dbReference>